<dbReference type="Proteomes" id="UP000006403">
    <property type="component" value="Unassembled WGS sequence"/>
</dbReference>
<feature type="transmembrane region" description="Helical" evidence="1">
    <location>
        <begin position="6"/>
        <end position="28"/>
    </location>
</feature>
<dbReference type="EMBL" id="AMBL01000014">
    <property type="protein sequence ID" value="EJY47151.1"/>
    <property type="molecule type" value="Genomic_DNA"/>
</dbReference>
<reference evidence="2 3" key="1">
    <citation type="submission" date="2012-04" db="EMBL/GenBank/DDBJ databases">
        <authorList>
            <person name="Weinstock G."/>
            <person name="Sodergren E."/>
            <person name="Lobos E.A."/>
            <person name="Fulton L."/>
            <person name="Fulton R."/>
            <person name="Courtney L."/>
            <person name="Fronick C."/>
            <person name="O'Laughlin M."/>
            <person name="Godfrey J."/>
            <person name="Wilson R.M."/>
            <person name="Miner T."/>
            <person name="Farmer C."/>
            <person name="Delehaunty K."/>
            <person name="Cordes M."/>
            <person name="Minx P."/>
            <person name="Tomlinson C."/>
            <person name="Chen J."/>
            <person name="Wollam A."/>
            <person name="Pepin K.H."/>
            <person name="Bhonagiri V."/>
            <person name="Zhang X."/>
            <person name="Suruliraj S."/>
            <person name="Warren W."/>
            <person name="Mitreva M."/>
            <person name="Mardis E.R."/>
            <person name="Wilson R.K."/>
        </authorList>
    </citation>
    <scope>NUCLEOTIDE SEQUENCE [LARGE SCALE GENOMIC DNA]</scope>
    <source>
        <strain evidence="2 3">505</strain>
    </source>
</reference>
<evidence type="ECO:0000313" key="3">
    <source>
        <dbReference type="Proteomes" id="UP000006403"/>
    </source>
</evidence>
<evidence type="ECO:0000313" key="2">
    <source>
        <dbReference type="EMBL" id="EJY47151.1"/>
    </source>
</evidence>
<name>J6YA87_ENTFC</name>
<gene>
    <name evidence="2" type="ORF">HMPREF1348_00500</name>
</gene>
<keyword evidence="1" id="KW-1133">Transmembrane helix</keyword>
<dbReference type="PATRIC" id="fig|1134806.3.peg.473"/>
<sequence length="44" mass="5420">MLPLSDGFYFLLPIIVLDKDVFFILFAFENKQYWHKKQRKTVRN</sequence>
<dbReference type="AlphaFoldDB" id="J6YA87"/>
<comment type="caution">
    <text evidence="2">The sequence shown here is derived from an EMBL/GenBank/DDBJ whole genome shotgun (WGS) entry which is preliminary data.</text>
</comment>
<organism evidence="2 3">
    <name type="scientific">Enterococcus faecium 505</name>
    <dbReference type="NCBI Taxonomy" id="1134806"/>
    <lineage>
        <taxon>Bacteria</taxon>
        <taxon>Bacillati</taxon>
        <taxon>Bacillota</taxon>
        <taxon>Bacilli</taxon>
        <taxon>Lactobacillales</taxon>
        <taxon>Enterococcaceae</taxon>
        <taxon>Enterococcus</taxon>
    </lineage>
</organism>
<dbReference type="HOGENOM" id="CLU_3215954_0_0_9"/>
<accession>J6YA87</accession>
<protein>
    <submittedName>
        <fullName evidence="2">Uncharacterized protein</fullName>
    </submittedName>
</protein>
<keyword evidence="1" id="KW-0472">Membrane</keyword>
<evidence type="ECO:0000256" key="1">
    <source>
        <dbReference type="SAM" id="Phobius"/>
    </source>
</evidence>
<proteinExistence type="predicted"/>
<keyword evidence="1" id="KW-0812">Transmembrane</keyword>